<comment type="caution">
    <text evidence="2">The sequence shown here is derived from an EMBL/GenBank/DDBJ whole genome shotgun (WGS) entry which is preliminary data.</text>
</comment>
<dbReference type="CDD" id="cd04486">
    <property type="entry name" value="YhcR_OBF_like"/>
    <property type="match status" value="1"/>
</dbReference>
<evidence type="ECO:0000313" key="3">
    <source>
        <dbReference type="Proteomes" id="UP001553161"/>
    </source>
</evidence>
<dbReference type="RefSeq" id="WP_366192626.1">
    <property type="nucleotide sequence ID" value="NZ_JBFBVU010000008.1"/>
</dbReference>
<accession>A0ABV3L5T0</accession>
<dbReference type="InterPro" id="IPR001343">
    <property type="entry name" value="Hemolysn_Ca-bd"/>
</dbReference>
<name>A0ABV3L5T0_9RHOB</name>
<proteinExistence type="predicted"/>
<dbReference type="Pfam" id="PF00353">
    <property type="entry name" value="HemolysinCabind"/>
    <property type="match status" value="1"/>
</dbReference>
<dbReference type="PANTHER" id="PTHR42834:SF1">
    <property type="entry name" value="ENDONUCLEASE_EXONUCLEASE_PHOSPHATASE FAMILY PROTEIN (AFU_ORTHOLOGUE AFUA_3G09210)"/>
    <property type="match status" value="1"/>
</dbReference>
<dbReference type="InterPro" id="IPR011049">
    <property type="entry name" value="Serralysin-like_metalloprot_C"/>
</dbReference>
<keyword evidence="2" id="KW-0540">Nuclease</keyword>
<dbReference type="GO" id="GO:0004519">
    <property type="term" value="F:endonuclease activity"/>
    <property type="evidence" value="ECO:0007669"/>
    <property type="project" value="UniProtKB-KW"/>
</dbReference>
<dbReference type="Pfam" id="PF03372">
    <property type="entry name" value="Exo_endo_phos"/>
    <property type="match status" value="1"/>
</dbReference>
<dbReference type="Gene3D" id="3.60.10.10">
    <property type="entry name" value="Endonuclease/exonuclease/phosphatase"/>
    <property type="match status" value="1"/>
</dbReference>
<dbReference type="EMBL" id="JBFBVU010000008">
    <property type="protein sequence ID" value="MEV8466838.1"/>
    <property type="molecule type" value="Genomic_DNA"/>
</dbReference>
<dbReference type="SUPFAM" id="SSF51120">
    <property type="entry name" value="beta-Roll"/>
    <property type="match status" value="1"/>
</dbReference>
<dbReference type="InterPro" id="IPR036691">
    <property type="entry name" value="Endo/exonu/phosph_ase_sf"/>
</dbReference>
<feature type="domain" description="Endonuclease/exonuclease/phosphatase" evidence="1">
    <location>
        <begin position="664"/>
        <end position="975"/>
    </location>
</feature>
<dbReference type="Gene3D" id="2.150.10.10">
    <property type="entry name" value="Serralysin-like metalloprotease, C-terminal"/>
    <property type="match status" value="1"/>
</dbReference>
<dbReference type="CDD" id="cd10283">
    <property type="entry name" value="MnuA_DNase1-like"/>
    <property type="match status" value="1"/>
</dbReference>
<keyword evidence="2" id="KW-0378">Hydrolase</keyword>
<sequence>MPTVLINEIEPNPFGSDPANVMVEILGTPGSSFSGFLYSIEADFALPQSVDRKAAISGTFDVNGLLSVSIPDLENPSFTLVLTDATATANVGDSYTGANASIFGNVLDAIGMPDSTADEAFVQGAALGGADFAYTGDEPKLIFRDGVSRAWFAVNDPDFGEVIDIDGNSVDPSLFDVSPLVGTTFGTPNPTQGTGGIAIINEIEPNPFGSDPATASVELKGVAGASFSGFLYSIEADSGLPQSVDRKAAISGTFDGNGLLTVSIPDLENPSFTLVLSDDTATANVGDSFTGANASIFGNVLDAIGVPDSAADEAFVQGAALGGADFTYTGDEPKLIFRDGTTDDWYALNDPDGGDVIALDGTVLSGSDFDSNPTSAINSFGGVNPSYTGGGGTGPVVTAIYDIQGKAHTSPIVGAAVMTSGIVTAVDTNGFYLQDAAGDGDVATSDALFVFTGSAPGVSVGDALNVSGTVSEFTPGGSGSGNLSTTQLSSPSITLQSSGNVLPAATVIGQGGRVPVTGTFDDDAFGSFDPDQDGIDFFESLEGMLVTAQDLLAVSGTNRFGEIFAVVDQGAGATGLSARDTLNIAADDFNPEKIQIDEDSGIFSFAFPQVDTGALLGDVTGVMGYGFGNFEIYPTADFTPQITASGLTAETTSLTGSEDQLTVASYNVLNLDPEDTDGDADVADGRFDAIAAQIVANLGAPDIIGLQEVQDNNGTLGGTGTGVTSADVTLQMLVDAITAAGGPTYSFIDNTFIGEDQSGGFPGGNIRTAFLYKDARVDLVAGSVQAVGSQAPGQTFDGARLPLAADFTFNGETVTVVNNHLSSKGGSAPIMGTSQDFAARQEDITVNGSLDERRAQAQEVNDFVDTVLAGDPAAHVLVLGDMNEFEFISPLKIIEGSQTLDAGDPAKDPIDVPEQVLYNLTETLPEVERYSYGFQGNSQSLDHILVSGGLQAGAEFDAVHVNSEFAETSARASDHDPLVARLTIANATPLNLAGWRQDDTLQGGAGDDTVRLRFGQDTATGNEGADTFVFDARRMQDGDAHVVTDLDFAQADRLQFNFFGPTKVFATSAAELLALDSEDWIDVSAAGGGYAITLYNGAEEVSVLV</sequence>
<keyword evidence="2" id="KW-0255">Endonuclease</keyword>
<reference evidence="2 3" key="1">
    <citation type="submission" date="2024-07" db="EMBL/GenBank/DDBJ databases">
        <authorList>
            <person name="Kang M."/>
        </authorList>
    </citation>
    <scope>NUCLEOTIDE SEQUENCE [LARGE SCALE GENOMIC DNA]</scope>
    <source>
        <strain evidence="2 3">DFM31</strain>
    </source>
</reference>
<dbReference type="SUPFAM" id="SSF56219">
    <property type="entry name" value="DNase I-like"/>
    <property type="match status" value="1"/>
</dbReference>
<evidence type="ECO:0000313" key="2">
    <source>
        <dbReference type="EMBL" id="MEV8466838.1"/>
    </source>
</evidence>
<dbReference type="Proteomes" id="UP001553161">
    <property type="component" value="Unassembled WGS sequence"/>
</dbReference>
<evidence type="ECO:0000259" key="1">
    <source>
        <dbReference type="Pfam" id="PF03372"/>
    </source>
</evidence>
<gene>
    <name evidence="2" type="ORF">AB0T83_08620</name>
</gene>
<protein>
    <submittedName>
        <fullName evidence="2">Endonuclease/exonuclease/phosphatase family protein</fullName>
    </submittedName>
</protein>
<organism evidence="2 3">
    <name type="scientific">Meridianimarinicoccus marinus</name>
    <dbReference type="NCBI Taxonomy" id="3231483"/>
    <lineage>
        <taxon>Bacteria</taxon>
        <taxon>Pseudomonadati</taxon>
        <taxon>Pseudomonadota</taxon>
        <taxon>Alphaproteobacteria</taxon>
        <taxon>Rhodobacterales</taxon>
        <taxon>Paracoccaceae</taxon>
        <taxon>Meridianimarinicoccus</taxon>
    </lineage>
</organism>
<keyword evidence="3" id="KW-1185">Reference proteome</keyword>
<dbReference type="PANTHER" id="PTHR42834">
    <property type="entry name" value="ENDONUCLEASE/EXONUCLEASE/PHOSPHATASE FAMILY PROTEIN (AFU_ORTHOLOGUE AFUA_3G09210)"/>
    <property type="match status" value="1"/>
</dbReference>
<dbReference type="InterPro" id="IPR005135">
    <property type="entry name" value="Endo/exonuclease/phosphatase"/>
</dbReference>